<dbReference type="PANTHER" id="PTHR48081:SF33">
    <property type="entry name" value="KYNURENINE FORMAMIDASE"/>
    <property type="match status" value="1"/>
</dbReference>
<sequence length="168" mass="17371">MGGAGGPGVLTPEYGADPTRLFLAGSSAGSNIASVCALTPNDPKFQPGFESADTSVTGAICFYGYYGHYFGDPPDEPAPALQPQGYVHPDAPPIVIAHGTRDGLGTVEGARNFAAQLRRVSKNAVVYAELPGGLHSFDVYHSPRFEAVVDGVDAFAAWVLAARSTSGS</sequence>
<evidence type="ECO:0000313" key="2">
    <source>
        <dbReference type="EMBL" id="MQY14470.1"/>
    </source>
</evidence>
<dbReference type="InterPro" id="IPR029058">
    <property type="entry name" value="AB_hydrolase_fold"/>
</dbReference>
<comment type="caution">
    <text evidence="2">The sequence shown here is derived from an EMBL/GenBank/DDBJ whole genome shotgun (WGS) entry which is preliminary data.</text>
</comment>
<evidence type="ECO:0000256" key="1">
    <source>
        <dbReference type="ARBA" id="ARBA00022801"/>
    </source>
</evidence>
<dbReference type="AlphaFoldDB" id="A0A7K0CLW3"/>
<dbReference type="SUPFAM" id="SSF53474">
    <property type="entry name" value="alpha/beta-Hydrolases"/>
    <property type="match status" value="1"/>
</dbReference>
<dbReference type="Gene3D" id="3.40.50.1820">
    <property type="entry name" value="alpha/beta hydrolase"/>
    <property type="match status" value="1"/>
</dbReference>
<keyword evidence="1" id="KW-0378">Hydrolase</keyword>
<name>A0A7K0CLW3_9ACTN</name>
<dbReference type="GO" id="GO:0016787">
    <property type="term" value="F:hydrolase activity"/>
    <property type="evidence" value="ECO:0007669"/>
    <property type="project" value="UniProtKB-KW"/>
</dbReference>
<organism evidence="2 3">
    <name type="scientific">Streptomyces smaragdinus</name>
    <dbReference type="NCBI Taxonomy" id="2585196"/>
    <lineage>
        <taxon>Bacteria</taxon>
        <taxon>Bacillati</taxon>
        <taxon>Actinomycetota</taxon>
        <taxon>Actinomycetes</taxon>
        <taxon>Kitasatosporales</taxon>
        <taxon>Streptomycetaceae</taxon>
        <taxon>Streptomyces</taxon>
    </lineage>
</organism>
<protein>
    <recommendedName>
        <fullName evidence="4">Esterase</fullName>
    </recommendedName>
</protein>
<dbReference type="RefSeq" id="WP_153455174.1">
    <property type="nucleotide sequence ID" value="NZ_WEGJ01000021.1"/>
</dbReference>
<reference evidence="2 3" key="1">
    <citation type="submission" date="2019-10" db="EMBL/GenBank/DDBJ databases">
        <title>Streptomyces smaragdinus sp. nov. and Streptomyces fabii sp. nov., isolated from the gut of fungus growing-termite Macrotermes natalensis.</title>
        <authorList>
            <person name="Schwitalla J."/>
            <person name="Benndorf R."/>
            <person name="Martin K."/>
            <person name="De Beer W."/>
            <person name="Kaster A.-K."/>
            <person name="Vollmers J."/>
            <person name="Poulsen M."/>
            <person name="Beemelmanns C."/>
        </authorList>
    </citation>
    <scope>NUCLEOTIDE SEQUENCE [LARGE SCALE GENOMIC DNA]</scope>
    <source>
        <strain evidence="2 3">RB5</strain>
    </source>
</reference>
<keyword evidence="3" id="KW-1185">Reference proteome</keyword>
<dbReference type="EMBL" id="WEGJ01000021">
    <property type="protein sequence ID" value="MQY14470.1"/>
    <property type="molecule type" value="Genomic_DNA"/>
</dbReference>
<dbReference type="InterPro" id="IPR050300">
    <property type="entry name" value="GDXG_lipolytic_enzyme"/>
</dbReference>
<proteinExistence type="predicted"/>
<dbReference type="Proteomes" id="UP000466345">
    <property type="component" value="Unassembled WGS sequence"/>
</dbReference>
<dbReference type="PANTHER" id="PTHR48081">
    <property type="entry name" value="AB HYDROLASE SUPERFAMILY PROTEIN C4A8.06C"/>
    <property type="match status" value="1"/>
</dbReference>
<accession>A0A7K0CLW3</accession>
<evidence type="ECO:0008006" key="4">
    <source>
        <dbReference type="Google" id="ProtNLM"/>
    </source>
</evidence>
<gene>
    <name evidence="2" type="ORF">SRB5_46370</name>
</gene>
<dbReference type="OrthoDB" id="9803828at2"/>
<evidence type="ECO:0000313" key="3">
    <source>
        <dbReference type="Proteomes" id="UP000466345"/>
    </source>
</evidence>